<name>A0A0U1ZF83_9HYME</name>
<protein>
    <submittedName>
        <fullName evidence="1">Pif-5.2</fullName>
    </submittedName>
</protein>
<organism evidence="1">
    <name type="scientific">Venturia canescens</name>
    <dbReference type="NCBI Taxonomy" id="32260"/>
    <lineage>
        <taxon>Eukaryota</taxon>
        <taxon>Metazoa</taxon>
        <taxon>Ecdysozoa</taxon>
        <taxon>Arthropoda</taxon>
        <taxon>Hexapoda</taxon>
        <taxon>Insecta</taxon>
        <taxon>Pterygota</taxon>
        <taxon>Neoptera</taxon>
        <taxon>Endopterygota</taxon>
        <taxon>Hymenoptera</taxon>
        <taxon>Apocrita</taxon>
        <taxon>Ichneumonoidea</taxon>
        <taxon>Ichneumonidae</taxon>
        <taxon>Campopleginae</taxon>
        <taxon>Dusona group</taxon>
        <taxon>Venturia</taxon>
    </lineage>
</organism>
<dbReference type="EMBL" id="KP972599">
    <property type="protein sequence ID" value="AJZ73134.1"/>
    <property type="molecule type" value="Genomic_DNA"/>
</dbReference>
<accession>A0A0U1ZF83</accession>
<gene>
    <name evidence="1" type="primary">pif-5.2</name>
</gene>
<reference evidence="1" key="1">
    <citation type="journal article" date="2015" name="Sci. Adv.">
        <title>Recurrent DNA virus domestication leading to different parasite virulence strategies.</title>
        <authorList>
            <person name="Pichon A."/>
            <person name="Bezier A."/>
            <person name="Urbach S."/>
            <person name="Aury J.M."/>
            <person name="Jouan V."/>
            <person name="Ravallec M."/>
            <person name="Guy J."/>
            <person name="Cousserans F."/>
            <person name="Theze J."/>
            <person name="Gauthier J."/>
            <person name="Demettre E."/>
            <person name="Schmieder S."/>
            <person name="Wurmser F."/>
            <person name="Sibut V."/>
            <person name="Poirie M."/>
            <person name="Colinet D."/>
            <person name="da Silva C."/>
            <person name="Couloux A."/>
            <person name="Barbe V."/>
            <person name="Drezen J.M."/>
            <person name="Volkoff A.N."/>
        </authorList>
    </citation>
    <scope>NUCLEOTIDE SEQUENCE</scope>
</reference>
<proteinExistence type="predicted"/>
<dbReference type="AlphaFoldDB" id="A0A0U1ZF83"/>
<dbReference type="OrthoDB" id="7495588at2759"/>
<evidence type="ECO:0000313" key="1">
    <source>
        <dbReference type="EMBL" id="AJZ73134.1"/>
    </source>
</evidence>
<sequence length="369" mass="41587">MSIPLDIELEKAQKRVTDFLSKLKILGGPTKSTSVASIEKWLKHVHIGIPSLDKALRSLRVEKTQGYLTFNGTPSGALYTMFRAADLGGIIKLSMLKIPIRASEQLMFDKLMAGNPEKLAREINEAVTAARSKHPGLNTRAVAFEKIPRESKSALKSFMLSATTSGSHSVHRYTTGSACWMITIRNSKETYCKVRQYSCHNPEGLSCDDGAHSDQYNVTLVIMAIVELPDDDKRKRDLADETGHNVRKLDNFMKKMINDQFHTVKAFVKRLKDKNQLPTVNVCGLQHRQIENSEIPMCRMCNSSVDPKSTEYSDREQYPKNIRFQCTPDPKSEILNLTPTIWDSLKNAVGNPFAEIRTRREHGCFGLSR</sequence>